<gene>
    <name evidence="1" type="ORF">MAM_02581</name>
</gene>
<dbReference type="Proteomes" id="UP000030816">
    <property type="component" value="Unassembled WGS sequence"/>
</dbReference>
<reference evidence="1 2" key="1">
    <citation type="journal article" date="2014" name="Proc. Natl. Acad. Sci. U.S.A.">
        <title>Trajectory and genomic determinants of fungal-pathogen speciation and host adaptation.</title>
        <authorList>
            <person name="Hu X."/>
            <person name="Xiao G."/>
            <person name="Zheng P."/>
            <person name="Shang Y."/>
            <person name="Su Y."/>
            <person name="Zhang X."/>
            <person name="Liu X."/>
            <person name="Zhan S."/>
            <person name="St Leger R.J."/>
            <person name="Wang C."/>
        </authorList>
    </citation>
    <scope>NUCLEOTIDE SEQUENCE [LARGE SCALE GENOMIC DNA]</scope>
    <source>
        <strain evidence="1 2">ARSEF 1941</strain>
    </source>
</reference>
<sequence length="60" mass="6391">MDSVLVIGAGDLGLCVVQALAAHAKRQDVRASVPVRQAAPAKKRTVENIRRPGVQFEPAE</sequence>
<dbReference type="Gene3D" id="3.40.50.720">
    <property type="entry name" value="NAD(P)-binding Rossmann-like Domain"/>
    <property type="match status" value="1"/>
</dbReference>
<dbReference type="GeneID" id="63737036"/>
<evidence type="ECO:0000313" key="2">
    <source>
        <dbReference type="Proteomes" id="UP000030816"/>
    </source>
</evidence>
<dbReference type="STRING" id="1081103.A0A0B2X0A9"/>
<dbReference type="OrthoDB" id="5283654at2759"/>
<proteinExistence type="predicted"/>
<dbReference type="HOGENOM" id="CLU_2942269_0_0_1"/>
<evidence type="ECO:0000313" key="1">
    <source>
        <dbReference type="EMBL" id="KHN99728.1"/>
    </source>
</evidence>
<dbReference type="AlphaFoldDB" id="A0A0B2X0A9"/>
<dbReference type="RefSeq" id="XP_040680794.1">
    <property type="nucleotide sequence ID" value="XM_040821380.1"/>
</dbReference>
<dbReference type="EMBL" id="AZHE01000004">
    <property type="protein sequence ID" value="KHN99728.1"/>
    <property type="molecule type" value="Genomic_DNA"/>
</dbReference>
<name>A0A0B2X0A9_METAS</name>
<organism evidence="1 2">
    <name type="scientific">Metarhizium album (strain ARSEF 1941)</name>
    <dbReference type="NCBI Taxonomy" id="1081103"/>
    <lineage>
        <taxon>Eukaryota</taxon>
        <taxon>Fungi</taxon>
        <taxon>Dikarya</taxon>
        <taxon>Ascomycota</taxon>
        <taxon>Pezizomycotina</taxon>
        <taxon>Sordariomycetes</taxon>
        <taxon>Hypocreomycetidae</taxon>
        <taxon>Hypocreales</taxon>
        <taxon>Clavicipitaceae</taxon>
        <taxon>Metarhizium</taxon>
    </lineage>
</organism>
<keyword evidence="2" id="KW-1185">Reference proteome</keyword>
<comment type="caution">
    <text evidence="1">The sequence shown here is derived from an EMBL/GenBank/DDBJ whole genome shotgun (WGS) entry which is preliminary data.</text>
</comment>
<accession>A0A0B2X0A9</accession>
<protein>
    <submittedName>
        <fullName evidence="1">NmrA family protein</fullName>
    </submittedName>
</protein>